<dbReference type="Proteomes" id="UP001469749">
    <property type="component" value="Unassembled WGS sequence"/>
</dbReference>
<evidence type="ECO:0000313" key="3">
    <source>
        <dbReference type="Proteomes" id="UP001469749"/>
    </source>
</evidence>
<reference evidence="2 3" key="1">
    <citation type="submission" date="2024-03" db="EMBL/GenBank/DDBJ databases">
        <title>Human intestinal bacterial collection.</title>
        <authorList>
            <person name="Pauvert C."/>
            <person name="Hitch T.C.A."/>
            <person name="Clavel T."/>
        </authorList>
    </citation>
    <scope>NUCLEOTIDE SEQUENCE [LARGE SCALE GENOMIC DNA]</scope>
    <source>
        <strain evidence="2 3">CLA-AA-H190</strain>
    </source>
</reference>
<evidence type="ECO:0000256" key="1">
    <source>
        <dbReference type="SAM" id="MobiDB-lite"/>
    </source>
</evidence>
<accession>A0ABV1B8Q6</accession>
<keyword evidence="3" id="KW-1185">Reference proteome</keyword>
<dbReference type="EMBL" id="JBBMEK010000249">
    <property type="protein sequence ID" value="MEQ2366343.1"/>
    <property type="molecule type" value="Genomic_DNA"/>
</dbReference>
<proteinExistence type="predicted"/>
<feature type="compositionally biased region" description="Low complexity" evidence="1">
    <location>
        <begin position="10"/>
        <end position="22"/>
    </location>
</feature>
<dbReference type="RefSeq" id="WP_349085955.1">
    <property type="nucleotide sequence ID" value="NZ_JBBMEK010000249.1"/>
</dbReference>
<feature type="region of interest" description="Disordered" evidence="1">
    <location>
        <begin position="1"/>
        <end position="22"/>
    </location>
</feature>
<gene>
    <name evidence="2" type="ORF">WMO25_14845</name>
</gene>
<sequence length="86" mass="9389">MKNTFGAYASTKSTFSSPSSKQKTVTGKIKSFFSPFDVQIGSTTSTTCSEHGNRKKRVVGYANFEMKAHIKTATTVVKKGLSKQNM</sequence>
<organism evidence="2 3">
    <name type="scientific">Coprococcus intestinihominis</name>
    <dbReference type="NCBI Taxonomy" id="3133154"/>
    <lineage>
        <taxon>Bacteria</taxon>
        <taxon>Bacillati</taxon>
        <taxon>Bacillota</taxon>
        <taxon>Clostridia</taxon>
        <taxon>Lachnospirales</taxon>
        <taxon>Lachnospiraceae</taxon>
        <taxon>Coprococcus</taxon>
    </lineage>
</organism>
<comment type="caution">
    <text evidence="2">The sequence shown here is derived from an EMBL/GenBank/DDBJ whole genome shotgun (WGS) entry which is preliminary data.</text>
</comment>
<protein>
    <submittedName>
        <fullName evidence="2">Uncharacterized protein</fullName>
    </submittedName>
</protein>
<name>A0ABV1B8Q6_9FIRM</name>
<evidence type="ECO:0000313" key="2">
    <source>
        <dbReference type="EMBL" id="MEQ2366343.1"/>
    </source>
</evidence>